<feature type="compositionally biased region" description="Polar residues" evidence="1">
    <location>
        <begin position="129"/>
        <end position="146"/>
    </location>
</feature>
<keyword evidence="3" id="KW-1185">Reference proteome</keyword>
<dbReference type="PANTHER" id="PTHR46538:SF3">
    <property type="entry name" value="PROTEIN KINASE DOMAIN-CONTAINING PROTEIN"/>
    <property type="match status" value="1"/>
</dbReference>
<accession>A0A915K2Z0</accession>
<evidence type="ECO:0000313" key="4">
    <source>
        <dbReference type="WBParaSite" id="nRc.2.0.1.t32198-RA"/>
    </source>
</evidence>
<dbReference type="InterPro" id="IPR000719">
    <property type="entry name" value="Prot_kinase_dom"/>
</dbReference>
<evidence type="ECO:0000313" key="3">
    <source>
        <dbReference type="Proteomes" id="UP000887565"/>
    </source>
</evidence>
<feature type="compositionally biased region" description="Polar residues" evidence="1">
    <location>
        <begin position="191"/>
        <end position="207"/>
    </location>
</feature>
<dbReference type="PANTHER" id="PTHR46538">
    <property type="entry name" value="PROTEIN KINASE DOMAIN-CONTAINING PROTEIN"/>
    <property type="match status" value="1"/>
</dbReference>
<feature type="compositionally biased region" description="Basic and acidic residues" evidence="1">
    <location>
        <begin position="211"/>
        <end position="221"/>
    </location>
</feature>
<dbReference type="WBParaSite" id="nRc.2.0.1.t32198-RA">
    <property type="protein sequence ID" value="nRc.2.0.1.t32198-RA"/>
    <property type="gene ID" value="nRc.2.0.1.g32198"/>
</dbReference>
<sequence>MAPEVMVCETFKDKPYDYKADIWSFGITLIELAQMEPPNHEMSAMRVLIKIQKSDPPKLSNSNKWSQEFSDFLTRCLKKSPDERLSAKELLSHRFCSSSTNPRPILELLSEARADVIEEQIEEIDDDNSLTSGSTPDNGELSTDGTDITDLSVRNITVNDDDQEPESVIVISTSNSTKTDDSGIGFENEHNIATTNDHSRVKTNFENSRSSSDDSKSSIGDHKNNDYDILHKRDQSCCSFGGDSVRLMADEILDSLYDSLTTEESKRKSETSNGGYTHSTNPNVSRILIAVPESPEGAEIIDDETFQQQKINDT</sequence>
<evidence type="ECO:0000256" key="1">
    <source>
        <dbReference type="SAM" id="MobiDB-lite"/>
    </source>
</evidence>
<protein>
    <submittedName>
        <fullName evidence="4">Protein kinase domain-containing protein</fullName>
    </submittedName>
</protein>
<dbReference type="Gene3D" id="1.10.510.10">
    <property type="entry name" value="Transferase(Phosphotransferase) domain 1"/>
    <property type="match status" value="1"/>
</dbReference>
<evidence type="ECO:0000259" key="2">
    <source>
        <dbReference type="PROSITE" id="PS50011"/>
    </source>
</evidence>
<proteinExistence type="predicted"/>
<feature type="compositionally biased region" description="Polar residues" evidence="1">
    <location>
        <begin position="271"/>
        <end position="284"/>
    </location>
</feature>
<dbReference type="InterPro" id="IPR011009">
    <property type="entry name" value="Kinase-like_dom_sf"/>
</dbReference>
<feature type="region of interest" description="Disordered" evidence="1">
    <location>
        <begin position="122"/>
        <end position="221"/>
    </location>
</feature>
<dbReference type="Proteomes" id="UP000887565">
    <property type="component" value="Unplaced"/>
</dbReference>
<reference evidence="4" key="1">
    <citation type="submission" date="2022-11" db="UniProtKB">
        <authorList>
            <consortium name="WormBaseParasite"/>
        </authorList>
    </citation>
    <scope>IDENTIFICATION</scope>
</reference>
<dbReference type="GO" id="GO:0004672">
    <property type="term" value="F:protein kinase activity"/>
    <property type="evidence" value="ECO:0007669"/>
    <property type="project" value="InterPro"/>
</dbReference>
<organism evidence="3 4">
    <name type="scientific">Romanomermis culicivorax</name>
    <name type="common">Nematode worm</name>
    <dbReference type="NCBI Taxonomy" id="13658"/>
    <lineage>
        <taxon>Eukaryota</taxon>
        <taxon>Metazoa</taxon>
        <taxon>Ecdysozoa</taxon>
        <taxon>Nematoda</taxon>
        <taxon>Enoplea</taxon>
        <taxon>Dorylaimia</taxon>
        <taxon>Mermithida</taxon>
        <taxon>Mermithoidea</taxon>
        <taxon>Mermithidae</taxon>
        <taxon>Romanomermis</taxon>
    </lineage>
</organism>
<name>A0A915K2Z0_ROMCU</name>
<feature type="domain" description="Protein kinase" evidence="2">
    <location>
        <begin position="1"/>
        <end position="96"/>
    </location>
</feature>
<dbReference type="SUPFAM" id="SSF56112">
    <property type="entry name" value="Protein kinase-like (PK-like)"/>
    <property type="match status" value="1"/>
</dbReference>
<dbReference type="InterPro" id="IPR051585">
    <property type="entry name" value="STE20_Ser/Thr_Kinases"/>
</dbReference>
<dbReference type="GO" id="GO:0005524">
    <property type="term" value="F:ATP binding"/>
    <property type="evidence" value="ECO:0007669"/>
    <property type="project" value="InterPro"/>
</dbReference>
<dbReference type="PROSITE" id="PS50011">
    <property type="entry name" value="PROTEIN_KINASE_DOM"/>
    <property type="match status" value="1"/>
</dbReference>
<dbReference type="Pfam" id="PF00069">
    <property type="entry name" value="Pkinase"/>
    <property type="match status" value="1"/>
</dbReference>
<dbReference type="AlphaFoldDB" id="A0A915K2Z0"/>
<feature type="region of interest" description="Disordered" evidence="1">
    <location>
        <begin position="262"/>
        <end position="285"/>
    </location>
</feature>